<dbReference type="SUPFAM" id="SSF53474">
    <property type="entry name" value="alpha/beta-Hydrolases"/>
    <property type="match status" value="1"/>
</dbReference>
<keyword evidence="5" id="KW-1185">Reference proteome</keyword>
<organism evidence="4 5">
    <name type="scientific">Actinoplanes sandaracinus</name>
    <dbReference type="NCBI Taxonomy" id="3045177"/>
    <lineage>
        <taxon>Bacteria</taxon>
        <taxon>Bacillati</taxon>
        <taxon>Actinomycetota</taxon>
        <taxon>Actinomycetes</taxon>
        <taxon>Micromonosporales</taxon>
        <taxon>Micromonosporaceae</taxon>
        <taxon>Actinoplanes</taxon>
    </lineage>
</organism>
<sequence length="303" mass="32852">MNATPLDDVTDEGAVVRLNGVDLFVRRFGDRALPVLVVIHGGPTWDHSYLLPAIADLVDVAHVVVFDLRGCGRSHRTPPIGDLPESHLQPDLLADDVAALIRAVTAGPADVLGFSFGGRIAMRLVQQQPGVVRRLVLASTTAYGDFDGELHGSAEYRQRRELCADISFDDPLLTGPAAPDGALSRAMAHAHAPLQVWRLDRLDAWRQVLGRVRFSSDYNRPYASGSLLPGGPDDAAAVLREWGRPVLILHGAKEMSFPVGTARRLHAALPASTLVEVPDAGHMAHFDNPSDWLAAIRRFLTRS</sequence>
<name>A0ABT6WUD0_9ACTN</name>
<dbReference type="EMBL" id="JASCTH010000025">
    <property type="protein sequence ID" value="MDI6103358.1"/>
    <property type="molecule type" value="Genomic_DNA"/>
</dbReference>
<evidence type="ECO:0000256" key="1">
    <source>
        <dbReference type="ARBA" id="ARBA00010088"/>
    </source>
</evidence>
<proteinExistence type="inferred from homology"/>
<feature type="domain" description="AB hydrolase-1" evidence="3">
    <location>
        <begin position="34"/>
        <end position="289"/>
    </location>
</feature>
<dbReference type="InterPro" id="IPR029058">
    <property type="entry name" value="AB_hydrolase_fold"/>
</dbReference>
<dbReference type="InterPro" id="IPR000073">
    <property type="entry name" value="AB_hydrolase_1"/>
</dbReference>
<dbReference type="PRINTS" id="PR00793">
    <property type="entry name" value="PROAMNOPTASE"/>
</dbReference>
<comment type="caution">
    <text evidence="4">The sequence shown here is derived from an EMBL/GenBank/DDBJ whole genome shotgun (WGS) entry which is preliminary data.</text>
</comment>
<comment type="similarity">
    <text evidence="1">Belongs to the peptidase S33 family.</text>
</comment>
<dbReference type="InterPro" id="IPR050471">
    <property type="entry name" value="AB_hydrolase"/>
</dbReference>
<evidence type="ECO:0000256" key="2">
    <source>
        <dbReference type="ARBA" id="ARBA00022801"/>
    </source>
</evidence>
<accession>A0ABT6WUD0</accession>
<keyword evidence="2 4" id="KW-0378">Hydrolase</keyword>
<dbReference type="GO" id="GO:0016787">
    <property type="term" value="F:hydrolase activity"/>
    <property type="evidence" value="ECO:0007669"/>
    <property type="project" value="UniProtKB-KW"/>
</dbReference>
<protein>
    <submittedName>
        <fullName evidence="4">Alpha/beta hydrolase</fullName>
    </submittedName>
</protein>
<reference evidence="4 5" key="1">
    <citation type="submission" date="2023-05" db="EMBL/GenBank/DDBJ databases">
        <title>Actinoplanes sp. NEAU-A12 genome sequencing.</title>
        <authorList>
            <person name="Wang Z.-S."/>
        </authorList>
    </citation>
    <scope>NUCLEOTIDE SEQUENCE [LARGE SCALE GENOMIC DNA]</scope>
    <source>
        <strain evidence="4 5">NEAU-A12</strain>
    </source>
</reference>
<dbReference type="PANTHER" id="PTHR43433">
    <property type="entry name" value="HYDROLASE, ALPHA/BETA FOLD FAMILY PROTEIN"/>
    <property type="match status" value="1"/>
</dbReference>
<dbReference type="Gene3D" id="3.40.50.1820">
    <property type="entry name" value="alpha/beta hydrolase"/>
    <property type="match status" value="1"/>
</dbReference>
<dbReference type="Proteomes" id="UP001241758">
    <property type="component" value="Unassembled WGS sequence"/>
</dbReference>
<dbReference type="InterPro" id="IPR002410">
    <property type="entry name" value="Peptidase_S33"/>
</dbReference>
<evidence type="ECO:0000313" key="5">
    <source>
        <dbReference type="Proteomes" id="UP001241758"/>
    </source>
</evidence>
<evidence type="ECO:0000313" key="4">
    <source>
        <dbReference type="EMBL" id="MDI6103358.1"/>
    </source>
</evidence>
<evidence type="ECO:0000259" key="3">
    <source>
        <dbReference type="Pfam" id="PF00561"/>
    </source>
</evidence>
<dbReference type="RefSeq" id="WP_282764393.1">
    <property type="nucleotide sequence ID" value="NZ_JASCTH010000025.1"/>
</dbReference>
<gene>
    <name evidence="4" type="ORF">QLQ12_32590</name>
</gene>
<dbReference type="Pfam" id="PF00561">
    <property type="entry name" value="Abhydrolase_1"/>
    <property type="match status" value="1"/>
</dbReference>
<dbReference type="PANTHER" id="PTHR43433:SF5">
    <property type="entry name" value="AB HYDROLASE-1 DOMAIN-CONTAINING PROTEIN"/>
    <property type="match status" value="1"/>
</dbReference>